<protein>
    <recommendedName>
        <fullName evidence="3">FAST kinase domain-containing protein 2</fullName>
    </recommendedName>
</protein>
<dbReference type="Proteomes" id="UP000053240">
    <property type="component" value="Unassembled WGS sequence"/>
</dbReference>
<evidence type="ECO:0008006" key="3">
    <source>
        <dbReference type="Google" id="ProtNLM"/>
    </source>
</evidence>
<dbReference type="EMBL" id="KQ460205">
    <property type="protein sequence ID" value="KPJ17048.1"/>
    <property type="molecule type" value="Genomic_DNA"/>
</dbReference>
<dbReference type="AlphaFoldDB" id="A0A194RGV2"/>
<dbReference type="KEGG" id="pmac:106708687"/>
<sequence length="621" mass="70906">MAQILKNVWRNVLSGSSFTKTPFKVANFTTSLSEVGWVKNTDTIMTSIKSAPTPENILATVQQHLPIMTHKHLLQALRSLFELQKSGKFEQTDELIKDPTFSVLCQNFKKHARALDVNEAIEAVKVLSFLSVPVDSLIVQTMLQLIRTNINLINIRQIMFLDFLLNQFDSKNHLVDVLKLALPLTFQIHLPLELDHDDLPLLRDMLIYSCNHDLPDRCINNVVTGLLLHDQRIDAQTAKSIVWSLCQVNCTEKVFPTRVQLLHICYDILTQQIDQLHYNDVLRTAAKIKGRVLEKHPEYYQEQLLDAIADYVIRNNIEFEPALLIARVLSRVAHTHLGLMEYLCNLALNEENNLSTARTNILFSFINCLSNNNYTPDLEQWDVLRQNISENPILSATNAALPWTKVCLELASLGHYDDKLLEKVFSERFLTEYLAREKNILDLLQLLTLHEAVNAFYSDEYKLPEDVIQKAKDAYPIHAATDNVRNCLARGLGGKEYVGKNVVLPNGFIADLFLALKNGTPIMIPQFTQEKEKIPIENLNLPMEVLPTCLLLFNQGCYSMNSNRLRGTFRLVLDMLEKQGYAAVSINVSEWMKTPSHERIPYLMREIDYKCGEMGMKLSAT</sequence>
<reference evidence="1 2" key="1">
    <citation type="journal article" date="2015" name="Nat. Commun.">
        <title>Outbred genome sequencing and CRISPR/Cas9 gene editing in butterflies.</title>
        <authorList>
            <person name="Li X."/>
            <person name="Fan D."/>
            <person name="Zhang W."/>
            <person name="Liu G."/>
            <person name="Zhang L."/>
            <person name="Zhao L."/>
            <person name="Fang X."/>
            <person name="Chen L."/>
            <person name="Dong Y."/>
            <person name="Chen Y."/>
            <person name="Ding Y."/>
            <person name="Zhao R."/>
            <person name="Feng M."/>
            <person name="Zhu Y."/>
            <person name="Feng Y."/>
            <person name="Jiang X."/>
            <person name="Zhu D."/>
            <person name="Xiang H."/>
            <person name="Feng X."/>
            <person name="Li S."/>
            <person name="Wang J."/>
            <person name="Zhang G."/>
            <person name="Kronforst M.R."/>
            <person name="Wang W."/>
        </authorList>
    </citation>
    <scope>NUCLEOTIDE SEQUENCE [LARGE SCALE GENOMIC DNA]</scope>
    <source>
        <strain evidence="1">Ya'a_city_454_Pm</strain>
        <tissue evidence="1">Whole body</tissue>
    </source>
</reference>
<name>A0A194RGV2_PAPMA</name>
<organism evidence="1 2">
    <name type="scientific">Papilio machaon</name>
    <name type="common">Old World swallowtail butterfly</name>
    <dbReference type="NCBI Taxonomy" id="76193"/>
    <lineage>
        <taxon>Eukaryota</taxon>
        <taxon>Metazoa</taxon>
        <taxon>Ecdysozoa</taxon>
        <taxon>Arthropoda</taxon>
        <taxon>Hexapoda</taxon>
        <taxon>Insecta</taxon>
        <taxon>Pterygota</taxon>
        <taxon>Neoptera</taxon>
        <taxon>Endopterygota</taxon>
        <taxon>Lepidoptera</taxon>
        <taxon>Glossata</taxon>
        <taxon>Ditrysia</taxon>
        <taxon>Papilionoidea</taxon>
        <taxon>Papilionidae</taxon>
        <taxon>Papilioninae</taxon>
        <taxon>Papilio</taxon>
    </lineage>
</organism>
<keyword evidence="2" id="KW-1185">Reference proteome</keyword>
<dbReference type="STRING" id="76193.A0A194RGV2"/>
<evidence type="ECO:0000313" key="2">
    <source>
        <dbReference type="Proteomes" id="UP000053240"/>
    </source>
</evidence>
<accession>A0A194RGV2</accession>
<proteinExistence type="predicted"/>
<dbReference type="InParanoid" id="A0A194RGV2"/>
<gene>
    <name evidence="1" type="ORF">RR48_13904</name>
</gene>
<evidence type="ECO:0000313" key="1">
    <source>
        <dbReference type="EMBL" id="KPJ17048.1"/>
    </source>
</evidence>
<dbReference type="OrthoDB" id="443524at2759"/>